<dbReference type="Gene3D" id="3.30.565.10">
    <property type="entry name" value="Histidine kinase-like ATPase, C-terminal domain"/>
    <property type="match status" value="1"/>
</dbReference>
<dbReference type="InterPro" id="IPR003661">
    <property type="entry name" value="HisK_dim/P_dom"/>
</dbReference>
<dbReference type="GO" id="GO:0000160">
    <property type="term" value="P:phosphorelay signal transduction system"/>
    <property type="evidence" value="ECO:0007669"/>
    <property type="project" value="UniProtKB-KW"/>
</dbReference>
<keyword evidence="6" id="KW-0902">Two-component regulatory system</keyword>
<feature type="domain" description="Histidine kinase" evidence="9">
    <location>
        <begin position="441"/>
        <end position="632"/>
    </location>
</feature>
<dbReference type="SUPFAM" id="SSF55874">
    <property type="entry name" value="ATPase domain of HSP90 chaperone/DNA topoisomerase II/histidine kinase"/>
    <property type="match status" value="1"/>
</dbReference>
<dbReference type="PRINTS" id="PR00344">
    <property type="entry name" value="BCTRLSENSOR"/>
</dbReference>
<dbReference type="InterPro" id="IPR011006">
    <property type="entry name" value="CheY-like_superfamily"/>
</dbReference>
<dbReference type="Pfam" id="PF00512">
    <property type="entry name" value="HisKA"/>
    <property type="match status" value="1"/>
</dbReference>
<evidence type="ECO:0000256" key="6">
    <source>
        <dbReference type="ARBA" id="ARBA00023012"/>
    </source>
</evidence>
<evidence type="ECO:0000313" key="13">
    <source>
        <dbReference type="Proteomes" id="UP001596461"/>
    </source>
</evidence>
<protein>
    <recommendedName>
        <fullName evidence="2">histidine kinase</fullName>
        <ecNumber evidence="2">2.7.13.3</ecNumber>
    </recommendedName>
</protein>
<comment type="caution">
    <text evidence="7">Lacks conserved residue(s) required for the propagation of feature annotation.</text>
</comment>
<evidence type="ECO:0000256" key="8">
    <source>
        <dbReference type="SAM" id="MobiDB-lite"/>
    </source>
</evidence>
<name>A0ABD5WCY9_9EURY</name>
<evidence type="ECO:0000259" key="11">
    <source>
        <dbReference type="PROSITE" id="PS50112"/>
    </source>
</evidence>
<keyword evidence="13" id="KW-1185">Reference proteome</keyword>
<dbReference type="PROSITE" id="PS50112">
    <property type="entry name" value="PAS"/>
    <property type="match status" value="2"/>
</dbReference>
<dbReference type="SMART" id="SM00387">
    <property type="entry name" value="HATPase_c"/>
    <property type="match status" value="1"/>
</dbReference>
<dbReference type="Gene3D" id="1.10.287.130">
    <property type="match status" value="1"/>
</dbReference>
<keyword evidence="5" id="KW-0418">Kinase</keyword>
<keyword evidence="3" id="KW-0597">Phosphoprotein</keyword>
<dbReference type="InterPro" id="IPR005467">
    <property type="entry name" value="His_kinase_dom"/>
</dbReference>
<evidence type="ECO:0000256" key="1">
    <source>
        <dbReference type="ARBA" id="ARBA00000085"/>
    </source>
</evidence>
<evidence type="ECO:0000256" key="2">
    <source>
        <dbReference type="ARBA" id="ARBA00012438"/>
    </source>
</evidence>
<gene>
    <name evidence="12" type="ORF">ACFQL9_04170</name>
</gene>
<organism evidence="12 13">
    <name type="scientific">Halobaculum lipolyticum</name>
    <dbReference type="NCBI Taxonomy" id="3032001"/>
    <lineage>
        <taxon>Archaea</taxon>
        <taxon>Methanobacteriati</taxon>
        <taxon>Methanobacteriota</taxon>
        <taxon>Stenosarchaea group</taxon>
        <taxon>Halobacteria</taxon>
        <taxon>Halobacteriales</taxon>
        <taxon>Haloferacaceae</taxon>
        <taxon>Halobaculum</taxon>
    </lineage>
</organism>
<dbReference type="SMART" id="SM00388">
    <property type="entry name" value="HisKA"/>
    <property type="match status" value="1"/>
</dbReference>
<dbReference type="NCBIfam" id="TIGR00229">
    <property type="entry name" value="sensory_box"/>
    <property type="match status" value="2"/>
</dbReference>
<comment type="caution">
    <text evidence="12">The sequence shown here is derived from an EMBL/GenBank/DDBJ whole genome shotgun (WGS) entry which is preliminary data.</text>
</comment>
<dbReference type="AlphaFoldDB" id="A0ABD5WCY9"/>
<evidence type="ECO:0000256" key="3">
    <source>
        <dbReference type="ARBA" id="ARBA00022553"/>
    </source>
</evidence>
<dbReference type="InterPro" id="IPR003594">
    <property type="entry name" value="HATPase_dom"/>
</dbReference>
<dbReference type="PROSITE" id="PS50110">
    <property type="entry name" value="RESPONSE_REGULATORY"/>
    <property type="match status" value="1"/>
</dbReference>
<dbReference type="Proteomes" id="UP001596461">
    <property type="component" value="Unassembled WGS sequence"/>
</dbReference>
<evidence type="ECO:0000259" key="10">
    <source>
        <dbReference type="PROSITE" id="PS50110"/>
    </source>
</evidence>
<dbReference type="InterPro" id="IPR036097">
    <property type="entry name" value="HisK_dim/P_sf"/>
</dbReference>
<dbReference type="EC" id="2.7.13.3" evidence="2"/>
<dbReference type="InterPro" id="IPR004358">
    <property type="entry name" value="Sig_transdc_His_kin-like_C"/>
</dbReference>
<dbReference type="InterPro" id="IPR035965">
    <property type="entry name" value="PAS-like_dom_sf"/>
</dbReference>
<dbReference type="SUPFAM" id="SSF47384">
    <property type="entry name" value="Homodimeric domain of signal transducing histidine kinase"/>
    <property type="match status" value="1"/>
</dbReference>
<evidence type="ECO:0000259" key="9">
    <source>
        <dbReference type="PROSITE" id="PS50109"/>
    </source>
</evidence>
<evidence type="ECO:0000313" key="12">
    <source>
        <dbReference type="EMBL" id="MFC7068829.1"/>
    </source>
</evidence>
<dbReference type="Pfam" id="PF08448">
    <property type="entry name" value="PAS_4"/>
    <property type="match status" value="1"/>
</dbReference>
<dbReference type="RefSeq" id="WP_284033354.1">
    <property type="nucleotide sequence ID" value="NZ_CP126155.1"/>
</dbReference>
<feature type="domain" description="PAS" evidence="11">
    <location>
        <begin position="291"/>
        <end position="361"/>
    </location>
</feature>
<feature type="region of interest" description="Disordered" evidence="8">
    <location>
        <begin position="133"/>
        <end position="167"/>
    </location>
</feature>
<dbReference type="Pfam" id="PF00989">
    <property type="entry name" value="PAS"/>
    <property type="match status" value="1"/>
</dbReference>
<evidence type="ECO:0000256" key="5">
    <source>
        <dbReference type="ARBA" id="ARBA00022777"/>
    </source>
</evidence>
<dbReference type="InterPro" id="IPR050736">
    <property type="entry name" value="Sensor_HK_Regulatory"/>
</dbReference>
<keyword evidence="4" id="KW-0808">Transferase</keyword>
<dbReference type="InterPro" id="IPR001789">
    <property type="entry name" value="Sig_transdc_resp-reg_receiver"/>
</dbReference>
<dbReference type="CDD" id="cd00082">
    <property type="entry name" value="HisKA"/>
    <property type="match status" value="1"/>
</dbReference>
<feature type="region of interest" description="Disordered" evidence="8">
    <location>
        <begin position="632"/>
        <end position="653"/>
    </location>
</feature>
<dbReference type="Pfam" id="PF02518">
    <property type="entry name" value="HATPase_c"/>
    <property type="match status" value="1"/>
</dbReference>
<accession>A0ABD5WCY9</accession>
<dbReference type="PANTHER" id="PTHR43711">
    <property type="entry name" value="TWO-COMPONENT HISTIDINE KINASE"/>
    <property type="match status" value="1"/>
</dbReference>
<feature type="compositionally biased region" description="Low complexity" evidence="8">
    <location>
        <begin position="153"/>
        <end position="163"/>
    </location>
</feature>
<dbReference type="InterPro" id="IPR013656">
    <property type="entry name" value="PAS_4"/>
</dbReference>
<dbReference type="Gene3D" id="3.40.50.2300">
    <property type="match status" value="1"/>
</dbReference>
<evidence type="ECO:0000256" key="4">
    <source>
        <dbReference type="ARBA" id="ARBA00022679"/>
    </source>
</evidence>
<dbReference type="GO" id="GO:0004673">
    <property type="term" value="F:protein histidine kinase activity"/>
    <property type="evidence" value="ECO:0007669"/>
    <property type="project" value="UniProtKB-EC"/>
</dbReference>
<feature type="domain" description="PAS" evidence="11">
    <location>
        <begin position="168"/>
        <end position="241"/>
    </location>
</feature>
<dbReference type="InterPro" id="IPR013767">
    <property type="entry name" value="PAS_fold"/>
</dbReference>
<feature type="domain" description="Response regulatory" evidence="10">
    <location>
        <begin position="11"/>
        <end position="127"/>
    </location>
</feature>
<dbReference type="SMART" id="SM00448">
    <property type="entry name" value="REC"/>
    <property type="match status" value="1"/>
</dbReference>
<comment type="catalytic activity">
    <reaction evidence="1">
        <text>ATP + protein L-histidine = ADP + protein N-phospho-L-histidine.</text>
        <dbReference type="EC" id="2.7.13.3"/>
    </reaction>
</comment>
<dbReference type="PANTHER" id="PTHR43711:SF1">
    <property type="entry name" value="HISTIDINE KINASE 1"/>
    <property type="match status" value="1"/>
</dbReference>
<reference evidence="12 13" key="1">
    <citation type="journal article" date="2019" name="Int. J. Syst. Evol. Microbiol.">
        <title>The Global Catalogue of Microorganisms (GCM) 10K type strain sequencing project: providing services to taxonomists for standard genome sequencing and annotation.</title>
        <authorList>
            <consortium name="The Broad Institute Genomics Platform"/>
            <consortium name="The Broad Institute Genome Sequencing Center for Infectious Disease"/>
            <person name="Wu L."/>
            <person name="Ma J."/>
        </authorList>
    </citation>
    <scope>NUCLEOTIDE SEQUENCE [LARGE SCALE GENOMIC DNA]</scope>
    <source>
        <strain evidence="12 13">DT31</strain>
    </source>
</reference>
<dbReference type="CDD" id="cd00075">
    <property type="entry name" value="HATPase"/>
    <property type="match status" value="1"/>
</dbReference>
<dbReference type="GeneID" id="81126974"/>
<sequence length="653" mass="68698">MTTTDSSDPVTVLHVDGDRSFAAAVGSAMERLDPGVRVERAPDAAAALAALAEGRFDCVVTAFALPAGTGMDLLGDLRAAGHDQPVVLFSGSDPDTVARAAVGADVAAYLPKGRSDERCGALAAAIRDAVAASDGTRPGGVAAETPSGGIDQSARASRAASPAPIDPGRDRFDAVFDAIPYPAAHVDIEGGENVVLAVNAAFESVFGFDRDDAVGRSINEVIVPPGEGATARSIDDRVADGELVEAELERVTTAGPRTFLFRGQGFEAPDGAAEALGVYVDVTERNRRELELERYARIVEAAGDPVYTLDADGLFTYVNAQLGSLTGYDPDGLVGDHVSTIMDPEDVSRGTDLIRELLADPDRDRGTLRMHVVTADGETVPTENHIALLPRGGDRASGTGDGDTDREFAGTVGVMRDISERMARERRLETQNERLDAFTSVVGHDLRNPLNVAQGHLGLARDDSDPERRAASFEAVSRSLDRMERLIESLLALARDGEAVAETTAVPLAGVAEACRPMTETMGGTLEVRADGVVLADRSRLRQLVENLLRNAVEHGGEGVTVRVVDTDDGFAVVDDGPGIPPEDRDRVFESGYSTSNDGTGLGLSIVADVAEAHDWRLALDRGIDGGTRVEVHGVERPADAETAGEGRLGDRA</sequence>
<evidence type="ECO:0000256" key="7">
    <source>
        <dbReference type="PROSITE-ProRule" id="PRU00169"/>
    </source>
</evidence>
<dbReference type="PROSITE" id="PS50109">
    <property type="entry name" value="HIS_KIN"/>
    <property type="match status" value="1"/>
</dbReference>
<dbReference type="CDD" id="cd00156">
    <property type="entry name" value="REC"/>
    <property type="match status" value="1"/>
</dbReference>
<dbReference type="SUPFAM" id="SSF52172">
    <property type="entry name" value="CheY-like"/>
    <property type="match status" value="1"/>
</dbReference>
<dbReference type="SMART" id="SM00091">
    <property type="entry name" value="PAS"/>
    <property type="match status" value="2"/>
</dbReference>
<dbReference type="EMBL" id="JBHTAH010000002">
    <property type="protein sequence ID" value="MFC7068829.1"/>
    <property type="molecule type" value="Genomic_DNA"/>
</dbReference>
<dbReference type="Pfam" id="PF00072">
    <property type="entry name" value="Response_reg"/>
    <property type="match status" value="1"/>
</dbReference>
<dbReference type="CDD" id="cd00130">
    <property type="entry name" value="PAS"/>
    <property type="match status" value="2"/>
</dbReference>
<proteinExistence type="predicted"/>
<dbReference type="InterPro" id="IPR036890">
    <property type="entry name" value="HATPase_C_sf"/>
</dbReference>
<dbReference type="Gene3D" id="3.30.450.20">
    <property type="entry name" value="PAS domain"/>
    <property type="match status" value="2"/>
</dbReference>
<dbReference type="SUPFAM" id="SSF55785">
    <property type="entry name" value="PYP-like sensor domain (PAS domain)"/>
    <property type="match status" value="2"/>
</dbReference>
<dbReference type="InterPro" id="IPR000014">
    <property type="entry name" value="PAS"/>
</dbReference>